<keyword evidence="3" id="KW-1185">Reference proteome</keyword>
<evidence type="ECO:0000313" key="3">
    <source>
        <dbReference type="Proteomes" id="UP000318741"/>
    </source>
</evidence>
<dbReference type="EMBL" id="CP036265">
    <property type="protein sequence ID" value="QDT15043.1"/>
    <property type="molecule type" value="Genomic_DNA"/>
</dbReference>
<feature type="region of interest" description="Disordered" evidence="1">
    <location>
        <begin position="272"/>
        <end position="302"/>
    </location>
</feature>
<reference evidence="2 3" key="1">
    <citation type="submission" date="2019-02" db="EMBL/GenBank/DDBJ databases">
        <title>Deep-cultivation of Planctomycetes and their phenomic and genomic characterization uncovers novel biology.</title>
        <authorList>
            <person name="Wiegand S."/>
            <person name="Jogler M."/>
            <person name="Boedeker C."/>
            <person name="Pinto D."/>
            <person name="Vollmers J."/>
            <person name="Rivas-Marin E."/>
            <person name="Kohn T."/>
            <person name="Peeters S.H."/>
            <person name="Heuer A."/>
            <person name="Rast P."/>
            <person name="Oberbeckmann S."/>
            <person name="Bunk B."/>
            <person name="Jeske O."/>
            <person name="Meyerdierks A."/>
            <person name="Storesund J.E."/>
            <person name="Kallscheuer N."/>
            <person name="Luecker S."/>
            <person name="Lage O.M."/>
            <person name="Pohl T."/>
            <person name="Merkel B.J."/>
            <person name="Hornburger P."/>
            <person name="Mueller R.-W."/>
            <person name="Bruemmer F."/>
            <person name="Labrenz M."/>
            <person name="Spormann A.M."/>
            <person name="Op den Camp H."/>
            <person name="Overmann J."/>
            <person name="Amann R."/>
            <person name="Jetten M.S.M."/>
            <person name="Mascher T."/>
            <person name="Medema M.H."/>
            <person name="Devos D.P."/>
            <person name="Kaster A.-K."/>
            <person name="Ovreas L."/>
            <person name="Rohde M."/>
            <person name="Galperin M.Y."/>
            <person name="Jogler C."/>
        </authorList>
    </citation>
    <scope>NUCLEOTIDE SEQUENCE [LARGE SCALE GENOMIC DNA]</scope>
    <source>
        <strain evidence="2 3">CA12</strain>
    </source>
</reference>
<dbReference type="RefSeq" id="WP_145357881.1">
    <property type="nucleotide sequence ID" value="NZ_CP036265.1"/>
</dbReference>
<sequence length="302" mass="31296" precursor="true">MAISTALLTLASLGTLQLPIEDAGLGANHPAEALAAAESLAPKPGRTAATSGRSGDFLWAVAVRSLPASGGPLAKAAAVRTVHARVAAELLAGETLARAFAAENLTDRAALRSAALSVSGRIETTGFARETLHQTTVQDDRVVGLITADADAVLAAVRRPPVLPLMRTAYGEALARWLAAAADAGEWEKGLRIRDHLRTLDLSGPGAEVDAVRCLLAAGRIDDALAAGRMLLGRVDADSASLERLGDALLADKQPDADDLAGEAFTLASERLQTTRTDGRPHPEPPAVRILSSSPVDENSRP</sequence>
<organism evidence="2 3">
    <name type="scientific">Alienimonas californiensis</name>
    <dbReference type="NCBI Taxonomy" id="2527989"/>
    <lineage>
        <taxon>Bacteria</taxon>
        <taxon>Pseudomonadati</taxon>
        <taxon>Planctomycetota</taxon>
        <taxon>Planctomycetia</taxon>
        <taxon>Planctomycetales</taxon>
        <taxon>Planctomycetaceae</taxon>
        <taxon>Alienimonas</taxon>
    </lineage>
</organism>
<gene>
    <name evidence="2" type="ORF">CA12_11230</name>
</gene>
<dbReference type="KEGG" id="acaf:CA12_11230"/>
<name>A0A517P6Q3_9PLAN</name>
<proteinExistence type="predicted"/>
<dbReference type="Proteomes" id="UP000318741">
    <property type="component" value="Chromosome"/>
</dbReference>
<evidence type="ECO:0000256" key="1">
    <source>
        <dbReference type="SAM" id="MobiDB-lite"/>
    </source>
</evidence>
<dbReference type="AlphaFoldDB" id="A0A517P6Q3"/>
<feature type="compositionally biased region" description="Polar residues" evidence="1">
    <location>
        <begin position="291"/>
        <end position="302"/>
    </location>
</feature>
<protein>
    <submittedName>
        <fullName evidence="2">Uncharacterized protein</fullName>
    </submittedName>
</protein>
<evidence type="ECO:0000313" key="2">
    <source>
        <dbReference type="EMBL" id="QDT15043.1"/>
    </source>
</evidence>
<accession>A0A517P6Q3</accession>